<keyword evidence="1" id="KW-0413">Isomerase</keyword>
<dbReference type="AlphaFoldDB" id="A0A1J5PY65"/>
<dbReference type="EC" id="5.1.1.3" evidence="1"/>
<reference evidence="1" key="1">
    <citation type="submission" date="2016-10" db="EMBL/GenBank/DDBJ databases">
        <title>Sequence of Gallionella enrichment culture.</title>
        <authorList>
            <person name="Poehlein A."/>
            <person name="Muehling M."/>
            <person name="Daniel R."/>
        </authorList>
    </citation>
    <scope>NUCLEOTIDE SEQUENCE</scope>
</reference>
<proteinExistence type="predicted"/>
<evidence type="ECO:0000313" key="1">
    <source>
        <dbReference type="EMBL" id="OIQ75864.1"/>
    </source>
</evidence>
<dbReference type="GO" id="GO:0008881">
    <property type="term" value="F:glutamate racemase activity"/>
    <property type="evidence" value="ECO:0007669"/>
    <property type="project" value="UniProtKB-EC"/>
</dbReference>
<protein>
    <submittedName>
        <fullName evidence="1">Glutamate racemase</fullName>
        <ecNumber evidence="1">5.1.1.3</ecNumber>
    </submittedName>
</protein>
<dbReference type="EMBL" id="MLJW01002034">
    <property type="protein sequence ID" value="OIQ75864.1"/>
    <property type="molecule type" value="Genomic_DNA"/>
</dbReference>
<dbReference type="SUPFAM" id="SSF53681">
    <property type="entry name" value="Aspartate/glutamate racemase"/>
    <property type="match status" value="1"/>
</dbReference>
<dbReference type="InterPro" id="IPR001920">
    <property type="entry name" value="Asp/Glu_race"/>
</dbReference>
<sequence>MELAREYLAPIIAADVDTLILGCTHYPLLTGVISYVMGEGVTLVSSAEETAKDLYRMLVSTGALRENSAPAPVHRFLATGDPAPFAALARRFLGPEVSTVMHAEL</sequence>
<organism evidence="1">
    <name type="scientific">mine drainage metagenome</name>
    <dbReference type="NCBI Taxonomy" id="410659"/>
    <lineage>
        <taxon>unclassified sequences</taxon>
        <taxon>metagenomes</taxon>
        <taxon>ecological metagenomes</taxon>
    </lineage>
</organism>
<dbReference type="Gene3D" id="3.40.50.1860">
    <property type="match status" value="1"/>
</dbReference>
<gene>
    <name evidence="1" type="primary">murI_12</name>
    <name evidence="1" type="ORF">GALL_424670</name>
</gene>
<comment type="caution">
    <text evidence="1">The sequence shown here is derived from an EMBL/GenBank/DDBJ whole genome shotgun (WGS) entry which is preliminary data.</text>
</comment>
<dbReference type="InterPro" id="IPR033134">
    <property type="entry name" value="Asp/Glu_racemase_AS_2"/>
</dbReference>
<name>A0A1J5PY65_9ZZZZ</name>
<accession>A0A1J5PY65</accession>
<dbReference type="PROSITE" id="PS00924">
    <property type="entry name" value="ASP_GLU_RACEMASE_2"/>
    <property type="match status" value="1"/>
</dbReference>